<evidence type="ECO:0000313" key="13">
    <source>
        <dbReference type="EMBL" id="OGD24657.1"/>
    </source>
</evidence>
<dbReference type="PROSITE" id="PS00379">
    <property type="entry name" value="CDP_ALCOHOL_P_TRANSF"/>
    <property type="match status" value="1"/>
</dbReference>
<feature type="transmembrane region" description="Helical" evidence="12">
    <location>
        <begin position="159"/>
        <end position="181"/>
    </location>
</feature>
<feature type="transmembrane region" description="Helical" evidence="12">
    <location>
        <begin position="92"/>
        <end position="116"/>
    </location>
</feature>
<dbReference type="GO" id="GO:0016020">
    <property type="term" value="C:membrane"/>
    <property type="evidence" value="ECO:0007669"/>
    <property type="project" value="UniProtKB-SubCell"/>
</dbReference>
<keyword evidence="8 12" id="KW-0472">Membrane</keyword>
<dbReference type="EMBL" id="MEYK01000036">
    <property type="protein sequence ID" value="OGD24657.1"/>
    <property type="molecule type" value="Genomic_DNA"/>
</dbReference>
<sequence length="184" mass="20731">MKWSEFRNLPNILSLSRPLLFLPLTALAVLWLQWTLAGAVIYVIGAVTDSIDGWLARKQKQVTVAGKLLDPLADKLFFDPLPLFFYPSLSPFLQYLFIFIYVPLECALMFGGLYSWFAPSQKIFSVGANNGGKWKTASIIIFTVFLFFNELIAPVSEKYLITILGAAVGFAFMSFIGHVNYRKN</sequence>
<dbReference type="AlphaFoldDB" id="A0A1F5B224"/>
<dbReference type="InterPro" id="IPR050324">
    <property type="entry name" value="CDP-alcohol_PTase-I"/>
</dbReference>
<comment type="subcellular location">
    <subcellularLocation>
        <location evidence="1">Membrane</location>
        <topology evidence="1">Multi-pass membrane protein</topology>
    </subcellularLocation>
</comment>
<protein>
    <recommendedName>
        <fullName evidence="15">CDP-diacylglycerol--glycerol-3-phosphate 3-phosphatidyltransferase</fullName>
    </recommendedName>
</protein>
<dbReference type="GO" id="GO:0046474">
    <property type="term" value="P:glycerophospholipid biosynthetic process"/>
    <property type="evidence" value="ECO:0007669"/>
    <property type="project" value="TreeGrafter"/>
</dbReference>
<dbReference type="PIRSF" id="PIRSF000847">
    <property type="entry name" value="Phos_ph_gly_syn"/>
    <property type="match status" value="1"/>
</dbReference>
<evidence type="ECO:0000256" key="1">
    <source>
        <dbReference type="ARBA" id="ARBA00004141"/>
    </source>
</evidence>
<evidence type="ECO:0000256" key="6">
    <source>
        <dbReference type="ARBA" id="ARBA00022989"/>
    </source>
</evidence>
<evidence type="ECO:0000256" key="2">
    <source>
        <dbReference type="ARBA" id="ARBA00010441"/>
    </source>
</evidence>
<dbReference type="Pfam" id="PF01066">
    <property type="entry name" value="CDP-OH_P_transf"/>
    <property type="match status" value="1"/>
</dbReference>
<evidence type="ECO:0000256" key="4">
    <source>
        <dbReference type="ARBA" id="ARBA00022679"/>
    </source>
</evidence>
<name>A0A1F5B224_9BACT</name>
<dbReference type="PANTHER" id="PTHR14269:SF11">
    <property type="entry name" value="CDP-DIACYLGLYCEROL--GLYCEROL-3-PHOSPHATE 3-PHOSPHATIDYLTRANSFERASE"/>
    <property type="match status" value="1"/>
</dbReference>
<evidence type="ECO:0000313" key="14">
    <source>
        <dbReference type="Proteomes" id="UP000176431"/>
    </source>
</evidence>
<accession>A0A1F5B224</accession>
<evidence type="ECO:0000256" key="7">
    <source>
        <dbReference type="ARBA" id="ARBA00023098"/>
    </source>
</evidence>
<dbReference type="InterPro" id="IPR004570">
    <property type="entry name" value="Phosphatidylglycerol_P_synth"/>
</dbReference>
<evidence type="ECO:0000256" key="10">
    <source>
        <dbReference type="ARBA" id="ARBA00023264"/>
    </source>
</evidence>
<evidence type="ECO:0000256" key="3">
    <source>
        <dbReference type="ARBA" id="ARBA00022516"/>
    </source>
</evidence>
<dbReference type="PANTHER" id="PTHR14269">
    <property type="entry name" value="CDP-DIACYLGLYCEROL--GLYCEROL-3-PHOSPHATE 3-PHOSPHATIDYLTRANSFERASE-RELATED"/>
    <property type="match status" value="1"/>
</dbReference>
<keyword evidence="6 12" id="KW-1133">Transmembrane helix</keyword>
<comment type="similarity">
    <text evidence="2 11">Belongs to the CDP-alcohol phosphatidyltransferase class-I family.</text>
</comment>
<gene>
    <name evidence="13" type="ORF">A2819_02865</name>
</gene>
<evidence type="ECO:0000256" key="8">
    <source>
        <dbReference type="ARBA" id="ARBA00023136"/>
    </source>
</evidence>
<dbReference type="GO" id="GO:0008444">
    <property type="term" value="F:CDP-diacylglycerol-glycerol-3-phosphate 3-phosphatidyltransferase activity"/>
    <property type="evidence" value="ECO:0007669"/>
    <property type="project" value="InterPro"/>
</dbReference>
<dbReference type="Gene3D" id="1.20.120.1760">
    <property type="match status" value="1"/>
</dbReference>
<evidence type="ECO:0000256" key="11">
    <source>
        <dbReference type="RuleBase" id="RU003750"/>
    </source>
</evidence>
<comment type="caution">
    <text evidence="13">The sequence shown here is derived from an EMBL/GenBank/DDBJ whole genome shotgun (WGS) entry which is preliminary data.</text>
</comment>
<keyword evidence="4 11" id="KW-0808">Transferase</keyword>
<keyword evidence="3" id="KW-0444">Lipid biosynthesis</keyword>
<proteinExistence type="inferred from homology"/>
<evidence type="ECO:0000256" key="5">
    <source>
        <dbReference type="ARBA" id="ARBA00022692"/>
    </source>
</evidence>
<keyword evidence="10" id="KW-1208">Phospholipid metabolism</keyword>
<reference evidence="13 14" key="1">
    <citation type="journal article" date="2016" name="Nat. Commun.">
        <title>Thousands of microbial genomes shed light on interconnected biogeochemical processes in an aquifer system.</title>
        <authorList>
            <person name="Anantharaman K."/>
            <person name="Brown C.T."/>
            <person name="Hug L.A."/>
            <person name="Sharon I."/>
            <person name="Castelle C.J."/>
            <person name="Probst A.J."/>
            <person name="Thomas B.C."/>
            <person name="Singh A."/>
            <person name="Wilkins M.J."/>
            <person name="Karaoz U."/>
            <person name="Brodie E.L."/>
            <person name="Williams K.H."/>
            <person name="Hubbard S.S."/>
            <person name="Banfield J.F."/>
        </authorList>
    </citation>
    <scope>NUCLEOTIDE SEQUENCE [LARGE SCALE GENOMIC DNA]</scope>
</reference>
<keyword evidence="9" id="KW-0594">Phospholipid biosynthesis</keyword>
<feature type="transmembrane region" description="Helical" evidence="12">
    <location>
        <begin position="20"/>
        <end position="44"/>
    </location>
</feature>
<evidence type="ECO:0000256" key="12">
    <source>
        <dbReference type="SAM" id="Phobius"/>
    </source>
</evidence>
<keyword evidence="7" id="KW-0443">Lipid metabolism</keyword>
<feature type="transmembrane region" description="Helical" evidence="12">
    <location>
        <begin position="136"/>
        <end position="153"/>
    </location>
</feature>
<evidence type="ECO:0000256" key="9">
    <source>
        <dbReference type="ARBA" id="ARBA00023209"/>
    </source>
</evidence>
<dbReference type="Proteomes" id="UP000176431">
    <property type="component" value="Unassembled WGS sequence"/>
</dbReference>
<dbReference type="InterPro" id="IPR048254">
    <property type="entry name" value="CDP_ALCOHOL_P_TRANSF_CS"/>
</dbReference>
<keyword evidence="5 12" id="KW-0812">Transmembrane</keyword>
<organism evidence="13 14">
    <name type="scientific">Candidatus Azambacteria bacterium RIFCSPHIGHO2_01_FULL_40_24</name>
    <dbReference type="NCBI Taxonomy" id="1797301"/>
    <lineage>
        <taxon>Bacteria</taxon>
        <taxon>Candidatus Azamiibacteriota</taxon>
    </lineage>
</organism>
<dbReference type="InterPro" id="IPR000462">
    <property type="entry name" value="CDP-OH_P_trans"/>
</dbReference>
<evidence type="ECO:0008006" key="15">
    <source>
        <dbReference type="Google" id="ProtNLM"/>
    </source>
</evidence>
<dbReference type="InterPro" id="IPR043130">
    <property type="entry name" value="CDP-OH_PTrfase_TM_dom"/>
</dbReference>